<proteinExistence type="predicted"/>
<dbReference type="EMBL" id="CAADJG010000002">
    <property type="protein sequence ID" value="VFS69966.1"/>
    <property type="molecule type" value="Genomic_DNA"/>
</dbReference>
<organism evidence="1 2">
    <name type="scientific">Raoultella terrigena</name>
    <name type="common">Klebsiella terrigena</name>
    <dbReference type="NCBI Taxonomy" id="577"/>
    <lineage>
        <taxon>Bacteria</taxon>
        <taxon>Pseudomonadati</taxon>
        <taxon>Pseudomonadota</taxon>
        <taxon>Gammaproteobacteria</taxon>
        <taxon>Enterobacterales</taxon>
        <taxon>Enterobacteriaceae</taxon>
        <taxon>Klebsiella/Raoultella group</taxon>
        <taxon>Raoultella</taxon>
    </lineage>
</organism>
<keyword evidence="1" id="KW-0808">Transferase</keyword>
<accession>A0A485BC33</accession>
<dbReference type="EC" id="2.7.7.7" evidence="1"/>
<evidence type="ECO:0000313" key="2">
    <source>
        <dbReference type="Proteomes" id="UP000332594"/>
    </source>
</evidence>
<evidence type="ECO:0000313" key="1">
    <source>
        <dbReference type="EMBL" id="VFS69966.1"/>
    </source>
</evidence>
<dbReference type="Proteomes" id="UP000332594">
    <property type="component" value="Unassembled WGS sequence"/>
</dbReference>
<keyword evidence="1" id="KW-0548">Nucleotidyltransferase</keyword>
<dbReference type="GO" id="GO:0003887">
    <property type="term" value="F:DNA-directed DNA polymerase activity"/>
    <property type="evidence" value="ECO:0007669"/>
    <property type="project" value="UniProtKB-EC"/>
</dbReference>
<protein>
    <submittedName>
        <fullName evidence="1">DNA polymerase III subunit delta</fullName>
        <ecNumber evidence="1">2.7.7.7</ecNumber>
    </submittedName>
</protein>
<sequence length="47" mass="5707">MKWYPWLRPPFEQLVTSYQAGRVTMRYCFRRCPEWAAMRCSTRCAAT</sequence>
<reference evidence="1 2" key="1">
    <citation type="submission" date="2019-03" db="EMBL/GenBank/DDBJ databases">
        <authorList>
            <consortium name="Pathogen Informatics"/>
        </authorList>
    </citation>
    <scope>NUCLEOTIDE SEQUENCE [LARGE SCALE GENOMIC DNA]</scope>
    <source>
        <strain evidence="1 2">NCTC13038</strain>
    </source>
</reference>
<dbReference type="AlphaFoldDB" id="A0A485BC33"/>
<gene>
    <name evidence="1" type="primary">holB_1</name>
    <name evidence="1" type="ORF">NCTC13038_01958</name>
</gene>
<name>A0A485BC33_RAOTE</name>